<evidence type="ECO:0000313" key="1">
    <source>
        <dbReference type="EMBL" id="OAX43937.1"/>
    </source>
</evidence>
<evidence type="ECO:0008006" key="3">
    <source>
        <dbReference type="Google" id="ProtNLM"/>
    </source>
</evidence>
<sequence length="313" mass="34883">MDTAVRNACISGDLPTAEELLTQEIDVNGDSYRSYANRSVVMARRLDWDNALRNATKSLSIQPSLMGYISKGIALFGIKQIRDATQAFDLAFTFSFLTYTTLHYTGFQAIALFHANKHADAMRRIRELTAACPDGDTNLACRVIEVYLHIQLGNNALDRACPAEAVDHFTSAVNAGTFLTKSVIHSKYDDFVVLFGCDFTSLWQTANQKRCRALLRAGRLVEVFEACRYMADMSDETMKASCLDWTIGKCSAMSPRFLSSSYFTHPGFMQELSTLRDHAPNADATPDMCKYDDENDSISDVDSDIDRVDDSVC</sequence>
<dbReference type="InParanoid" id="A0A1B7NG90"/>
<dbReference type="AlphaFoldDB" id="A0A1B7NG90"/>
<organism evidence="1 2">
    <name type="scientific">Rhizopogon vinicolor AM-OR11-026</name>
    <dbReference type="NCBI Taxonomy" id="1314800"/>
    <lineage>
        <taxon>Eukaryota</taxon>
        <taxon>Fungi</taxon>
        <taxon>Dikarya</taxon>
        <taxon>Basidiomycota</taxon>
        <taxon>Agaricomycotina</taxon>
        <taxon>Agaricomycetes</taxon>
        <taxon>Agaricomycetidae</taxon>
        <taxon>Boletales</taxon>
        <taxon>Suillineae</taxon>
        <taxon>Rhizopogonaceae</taxon>
        <taxon>Rhizopogon</taxon>
    </lineage>
</organism>
<name>A0A1B7NG90_9AGAM</name>
<reference evidence="1 2" key="1">
    <citation type="submission" date="2016-06" db="EMBL/GenBank/DDBJ databases">
        <title>Comparative genomics of the ectomycorrhizal sister species Rhizopogon vinicolor and Rhizopogon vesiculosus (Basidiomycota: Boletales) reveals a divergence of the mating type B locus.</title>
        <authorList>
            <consortium name="DOE Joint Genome Institute"/>
            <person name="Mujic A.B."/>
            <person name="Kuo A."/>
            <person name="Tritt A."/>
            <person name="Lipzen A."/>
            <person name="Chen C."/>
            <person name="Johnson J."/>
            <person name="Sharma A."/>
            <person name="Barry K."/>
            <person name="Grigoriev I.V."/>
            <person name="Spatafora J.W."/>
        </authorList>
    </citation>
    <scope>NUCLEOTIDE SEQUENCE [LARGE SCALE GENOMIC DNA]</scope>
    <source>
        <strain evidence="1 2">AM-OR11-026</strain>
    </source>
</reference>
<dbReference type="Proteomes" id="UP000092154">
    <property type="component" value="Unassembled WGS sequence"/>
</dbReference>
<evidence type="ECO:0000313" key="2">
    <source>
        <dbReference type="Proteomes" id="UP000092154"/>
    </source>
</evidence>
<dbReference type="STRING" id="1314800.A0A1B7NG90"/>
<keyword evidence="2" id="KW-1185">Reference proteome</keyword>
<dbReference type="OrthoDB" id="2017782at2759"/>
<accession>A0A1B7NG90</accession>
<dbReference type="Gene3D" id="1.25.40.10">
    <property type="entry name" value="Tetratricopeptide repeat domain"/>
    <property type="match status" value="1"/>
</dbReference>
<gene>
    <name evidence="1" type="ORF">K503DRAFT_795868</name>
</gene>
<proteinExistence type="predicted"/>
<dbReference type="InterPro" id="IPR011990">
    <property type="entry name" value="TPR-like_helical_dom_sf"/>
</dbReference>
<dbReference type="EMBL" id="KV448130">
    <property type="protein sequence ID" value="OAX43937.1"/>
    <property type="molecule type" value="Genomic_DNA"/>
</dbReference>
<dbReference type="SUPFAM" id="SSF48452">
    <property type="entry name" value="TPR-like"/>
    <property type="match status" value="1"/>
</dbReference>
<protein>
    <recommendedName>
        <fullName evidence="3">TPR-like protein</fullName>
    </recommendedName>
</protein>